<keyword evidence="3" id="KW-1185">Reference proteome</keyword>
<protein>
    <submittedName>
        <fullName evidence="2">M14 family metallopeptidase</fullName>
    </submittedName>
</protein>
<proteinExistence type="predicted"/>
<reference evidence="2 3" key="1">
    <citation type="submission" date="2023-08" db="EMBL/GenBank/DDBJ databases">
        <title>Comparative genomics and taxonomic characterization of three novel marine species of genus Marivirga.</title>
        <authorList>
            <person name="Muhammad N."/>
            <person name="Kim S.-G."/>
        </authorList>
    </citation>
    <scope>NUCLEOTIDE SEQUENCE [LARGE SCALE GENOMIC DNA]</scope>
    <source>
        <strain evidence="2 3">BDSF4-3</strain>
    </source>
</reference>
<sequence>MKRILIFILFIFSSLCSNAQELTTAFEKSNGTETATYQEGINFYKKLAQKFPQIDIREMGKTDSGEPLHLVVFNKDEKFRFSEIQQSGKPILFINNGIHPGESDGIDASMMILRNWAQNISQHSFLDSVIVAVIPFYNVGGALNRNSTTRTNQNGPEAYGFRGNAQNYDLNRDFIKMDSKNAFAFAEIFHQLDPDVFIDTHVTNGTDHQHVVTVLTTQHNKLGGQLGEYLEEEFEPMIFEEMEAKGRNPIEYINVKGNTPENGWTQFWDAPRYSTGYTTLFQTFGFMTEDHMWKDYKTRVENIYDFLTIAAELTAKEGAKIQKLKSDDREQILEADSLPIIWKNDKDEFKMITLDGYSTSYPESQLTGNSLLKYDRNDTFEKDIPFYNHYKVEKSVRVPNYYVIPQAWFEVINRLKTNDVKMEVLKKDTVISVEVYHVDDFQTVSNPYEGHYLHYDTKVKSSVQQIAFRKGDYLIDTRQKSKRYLVETLEPEAQDSFFNWNFFDSILQQKEGFSSYVFEPKATEILANLPSEEQAEFYEKQESDSTFSSNNYAQLDWIFKRSKHYEKSHKRYPVYRLMSE</sequence>
<dbReference type="CDD" id="cd06241">
    <property type="entry name" value="M14-like"/>
    <property type="match status" value="1"/>
</dbReference>
<feature type="signal peptide" evidence="1">
    <location>
        <begin position="1"/>
        <end position="19"/>
    </location>
</feature>
<dbReference type="KEGG" id="msaa:QYS49_05935"/>
<keyword evidence="1" id="KW-0732">Signal</keyword>
<dbReference type="SUPFAM" id="SSF53187">
    <property type="entry name" value="Zn-dependent exopeptidases"/>
    <property type="match status" value="1"/>
</dbReference>
<accession>A0AA49GAT2</accession>
<evidence type="ECO:0000256" key="1">
    <source>
        <dbReference type="SAM" id="SignalP"/>
    </source>
</evidence>
<gene>
    <name evidence="2" type="ORF">QYS49_05935</name>
</gene>
<evidence type="ECO:0000313" key="2">
    <source>
        <dbReference type="EMBL" id="WKK76808.2"/>
    </source>
</evidence>
<dbReference type="Gene3D" id="3.40.630.10">
    <property type="entry name" value="Zn peptidases"/>
    <property type="match status" value="1"/>
</dbReference>
<dbReference type="Proteomes" id="UP001230496">
    <property type="component" value="Chromosome"/>
</dbReference>
<organism evidence="2 3">
    <name type="scientific">Marivirga salinarum</name>
    <dbReference type="NCBI Taxonomy" id="3059078"/>
    <lineage>
        <taxon>Bacteria</taxon>
        <taxon>Pseudomonadati</taxon>
        <taxon>Bacteroidota</taxon>
        <taxon>Cytophagia</taxon>
        <taxon>Cytophagales</taxon>
        <taxon>Marivirgaceae</taxon>
        <taxon>Marivirga</taxon>
    </lineage>
</organism>
<feature type="chain" id="PRO_5041417239" evidence="1">
    <location>
        <begin position="20"/>
        <end position="580"/>
    </location>
</feature>
<name>A0AA49GAT2_9BACT</name>
<dbReference type="RefSeq" id="WP_308350132.1">
    <property type="nucleotide sequence ID" value="NZ_CP129971.1"/>
</dbReference>
<dbReference type="EMBL" id="CP129971">
    <property type="protein sequence ID" value="WKK76808.2"/>
    <property type="molecule type" value="Genomic_DNA"/>
</dbReference>
<evidence type="ECO:0000313" key="3">
    <source>
        <dbReference type="Proteomes" id="UP001230496"/>
    </source>
</evidence>
<dbReference type="AlphaFoldDB" id="A0AA49GAT2"/>